<feature type="signal peptide" evidence="1">
    <location>
        <begin position="1"/>
        <end position="17"/>
    </location>
</feature>
<proteinExistence type="predicted"/>
<dbReference type="Pfam" id="PF01551">
    <property type="entry name" value="Peptidase_M23"/>
    <property type="match status" value="2"/>
</dbReference>
<organism evidence="3 4">
    <name type="scientific">Corallibacter vietnamensis</name>
    <dbReference type="NCBI Taxonomy" id="904130"/>
    <lineage>
        <taxon>Bacteria</taxon>
        <taxon>Pseudomonadati</taxon>
        <taxon>Bacteroidota</taxon>
        <taxon>Flavobacteriia</taxon>
        <taxon>Flavobacteriales</taxon>
        <taxon>Flavobacteriaceae</taxon>
        <taxon>Corallibacter</taxon>
    </lineage>
</organism>
<feature type="domain" description="M23ase beta-sheet core" evidence="2">
    <location>
        <begin position="135"/>
        <end position="170"/>
    </location>
</feature>
<dbReference type="InterPro" id="IPR050570">
    <property type="entry name" value="Cell_wall_metabolism_enzyme"/>
</dbReference>
<keyword evidence="4" id="KW-1185">Reference proteome</keyword>
<accession>A0ABP7HFV4</accession>
<sequence>MYKLLLLFILPVVFCQAQQDIYPQDYFRDPLDIPLLLAGTFGELRSNHFHAGIDIKTQQREGLKVYAIADGFVSRIKISHYGYGKALYITHPNGYTSVYAHLQRFSPEIEAYIKNIQYEKETYEIEVFPTAIAMQVKKGDVVAYSGNTGSSGGPHLHFEIRDNKEHPINPMYFGIDIKDTTKPYISQIYAYPITDSAHVNRSNEKQKLRLIALKNGDYTAENIEAFGKIGFGIETNDRQDYTSNKNGVASIQTFFNGNPNFEIDFKRFSFDETNHLNRLIDYEHYITNKERIQKLFVEENNPLSMYKNLNDNGYLSILDSTNSVYKIRVKDFKNNDAWITLNIVGKKQDTIKPKQIQKTEHYLYANQDTKLSSKNVSVNIPRNTFYDDFYIDFNVKNDTLTLHDNTIPANKYFKIDYDISHYNNPDRDKLYIARLVGYYKYPVYSKTYKSENRLSTSTKYLGTYALVSDTISPTIKPKNFTDGKWLSNYHFLKIVIDDKESGISNYRATINGQWILMEYEYKTKTLTYNFSDKILNETKNNLKLIVTDNVGNSSTFEATFYRK</sequence>
<feature type="domain" description="M23ase beta-sheet core" evidence="2">
    <location>
        <begin position="49"/>
        <end position="109"/>
    </location>
</feature>
<name>A0ABP7HFV4_9FLAO</name>
<protein>
    <submittedName>
        <fullName evidence="3">M23 family metallopeptidase</fullName>
    </submittedName>
</protein>
<evidence type="ECO:0000259" key="2">
    <source>
        <dbReference type="Pfam" id="PF01551"/>
    </source>
</evidence>
<gene>
    <name evidence="3" type="ORF">GCM10022271_25780</name>
</gene>
<dbReference type="PANTHER" id="PTHR21666">
    <property type="entry name" value="PEPTIDASE-RELATED"/>
    <property type="match status" value="1"/>
</dbReference>
<dbReference type="InterPro" id="IPR016047">
    <property type="entry name" value="M23ase_b-sheet_dom"/>
</dbReference>
<evidence type="ECO:0000313" key="4">
    <source>
        <dbReference type="Proteomes" id="UP001501456"/>
    </source>
</evidence>
<dbReference type="CDD" id="cd12797">
    <property type="entry name" value="M23_peptidase"/>
    <property type="match status" value="1"/>
</dbReference>
<keyword evidence="1" id="KW-0732">Signal</keyword>
<dbReference type="RefSeq" id="WP_344731029.1">
    <property type="nucleotide sequence ID" value="NZ_BAABBI010000007.1"/>
</dbReference>
<evidence type="ECO:0000256" key="1">
    <source>
        <dbReference type="SAM" id="SignalP"/>
    </source>
</evidence>
<comment type="caution">
    <text evidence="3">The sequence shown here is derived from an EMBL/GenBank/DDBJ whole genome shotgun (WGS) entry which is preliminary data.</text>
</comment>
<dbReference type="Gene3D" id="2.70.70.10">
    <property type="entry name" value="Glucose Permease (Domain IIA)"/>
    <property type="match status" value="1"/>
</dbReference>
<reference evidence="4" key="1">
    <citation type="journal article" date="2019" name="Int. J. Syst. Evol. Microbiol.">
        <title>The Global Catalogue of Microorganisms (GCM) 10K type strain sequencing project: providing services to taxonomists for standard genome sequencing and annotation.</title>
        <authorList>
            <consortium name="The Broad Institute Genomics Platform"/>
            <consortium name="The Broad Institute Genome Sequencing Center for Infectious Disease"/>
            <person name="Wu L."/>
            <person name="Ma J."/>
        </authorList>
    </citation>
    <scope>NUCLEOTIDE SEQUENCE [LARGE SCALE GENOMIC DNA]</scope>
    <source>
        <strain evidence="4">JCM 17525</strain>
    </source>
</reference>
<dbReference type="EMBL" id="BAABBI010000007">
    <property type="protein sequence ID" value="GAA3792254.1"/>
    <property type="molecule type" value="Genomic_DNA"/>
</dbReference>
<dbReference type="InterPro" id="IPR011055">
    <property type="entry name" value="Dup_hybrid_motif"/>
</dbReference>
<feature type="chain" id="PRO_5045431737" evidence="1">
    <location>
        <begin position="18"/>
        <end position="563"/>
    </location>
</feature>
<dbReference type="PANTHER" id="PTHR21666:SF270">
    <property type="entry name" value="MUREIN HYDROLASE ACTIVATOR ENVC"/>
    <property type="match status" value="1"/>
</dbReference>
<evidence type="ECO:0000313" key="3">
    <source>
        <dbReference type="EMBL" id="GAA3792254.1"/>
    </source>
</evidence>
<dbReference type="SUPFAM" id="SSF51261">
    <property type="entry name" value="Duplicated hybrid motif"/>
    <property type="match status" value="1"/>
</dbReference>
<dbReference type="Proteomes" id="UP001501456">
    <property type="component" value="Unassembled WGS sequence"/>
</dbReference>